<evidence type="ECO:0000256" key="12">
    <source>
        <dbReference type="HAMAP-Rule" id="MF_00211"/>
    </source>
</evidence>
<feature type="binding site" evidence="12">
    <location>
        <position position="243"/>
    </location>
    <ligand>
        <name>Mg(2+)</name>
        <dbReference type="ChEBI" id="CHEBI:18420"/>
        <label>2</label>
    </ligand>
</feature>
<evidence type="ECO:0000256" key="10">
    <source>
        <dbReference type="ARBA" id="ARBA00052328"/>
    </source>
</evidence>
<comment type="similarity">
    <text evidence="11">In the C-terminal section; belongs to the anthranilate phosphoribosyltransferase family.</text>
</comment>
<evidence type="ECO:0000256" key="4">
    <source>
        <dbReference type="ARBA" id="ARBA00022676"/>
    </source>
</evidence>
<dbReference type="FunFam" id="1.20.970.10:FF:000006">
    <property type="entry name" value="Anthranilate phosphoribosyltransferase"/>
    <property type="match status" value="1"/>
</dbReference>
<feature type="binding site" evidence="12">
    <location>
        <position position="97"/>
    </location>
    <ligand>
        <name>5-phospho-alpha-D-ribose 1-diphosphate</name>
        <dbReference type="ChEBI" id="CHEBI:58017"/>
    </ligand>
</feature>
<feature type="binding site" evidence="12">
    <location>
        <position position="137"/>
    </location>
    <ligand>
        <name>5-phospho-alpha-D-ribose 1-diphosphate</name>
        <dbReference type="ChEBI" id="CHEBI:58017"/>
    </ligand>
</feature>
<reference evidence="15 16" key="1">
    <citation type="submission" date="2016-10" db="EMBL/GenBank/DDBJ databases">
        <authorList>
            <person name="de Groot N.N."/>
        </authorList>
    </citation>
    <scope>NUCLEOTIDE SEQUENCE [LARGE SCALE GENOMIC DNA]</scope>
    <source>
        <strain evidence="15 16">DSM 21228</strain>
    </source>
</reference>
<dbReference type="AlphaFoldDB" id="A0A1H4FAP5"/>
<keyword evidence="16" id="KW-1185">Reference proteome</keyword>
<evidence type="ECO:0000256" key="8">
    <source>
        <dbReference type="ARBA" id="ARBA00022842"/>
    </source>
</evidence>
<organism evidence="15 16">
    <name type="scientific">Thiothrix caldifontis</name>
    <dbReference type="NCBI Taxonomy" id="525918"/>
    <lineage>
        <taxon>Bacteria</taxon>
        <taxon>Pseudomonadati</taxon>
        <taxon>Pseudomonadota</taxon>
        <taxon>Gammaproteobacteria</taxon>
        <taxon>Thiotrichales</taxon>
        <taxon>Thiotrichaceae</taxon>
        <taxon>Thiothrix</taxon>
    </lineage>
</organism>
<feature type="binding site" evidence="12">
    <location>
        <position position="242"/>
    </location>
    <ligand>
        <name>Mg(2+)</name>
        <dbReference type="ChEBI" id="CHEBI:18420"/>
        <label>2</label>
    </ligand>
</feature>
<dbReference type="HAMAP" id="MF_00211">
    <property type="entry name" value="TrpD"/>
    <property type="match status" value="1"/>
</dbReference>
<evidence type="ECO:0000256" key="2">
    <source>
        <dbReference type="ARBA" id="ARBA00011738"/>
    </source>
</evidence>
<evidence type="ECO:0000313" key="15">
    <source>
        <dbReference type="EMBL" id="SEA94384.1"/>
    </source>
</evidence>
<dbReference type="Gene3D" id="3.40.1030.10">
    <property type="entry name" value="Nucleoside phosphorylase/phosphoribosyltransferase catalytic domain"/>
    <property type="match status" value="1"/>
</dbReference>
<keyword evidence="7 12" id="KW-0822">Tryptophan biosynthesis</keyword>
<feature type="binding site" evidence="12">
    <location>
        <position position="105"/>
    </location>
    <ligand>
        <name>5-phospho-alpha-D-ribose 1-diphosphate</name>
        <dbReference type="ChEBI" id="CHEBI:58017"/>
    </ligand>
</feature>
<comment type="pathway">
    <text evidence="1 12">Amino-acid biosynthesis; L-tryptophan biosynthesis; L-tryptophan from chorismate: step 2/5.</text>
</comment>
<feature type="binding site" evidence="12">
    <location>
        <position position="97"/>
    </location>
    <ligand>
        <name>anthranilate</name>
        <dbReference type="ChEBI" id="CHEBI:16567"/>
        <label>1</label>
    </ligand>
</feature>
<evidence type="ECO:0000256" key="3">
    <source>
        <dbReference type="ARBA" id="ARBA00022605"/>
    </source>
</evidence>
<dbReference type="EMBL" id="FNQP01000019">
    <property type="protein sequence ID" value="SEA94384.1"/>
    <property type="molecule type" value="Genomic_DNA"/>
</dbReference>
<feature type="domain" description="Glycosyl transferase family 3 N-terminal" evidence="14">
    <location>
        <begin position="21"/>
        <end position="82"/>
    </location>
</feature>
<feature type="binding site" evidence="12">
    <location>
        <position position="109"/>
    </location>
    <ligand>
        <name>Mg(2+)</name>
        <dbReference type="ChEBI" id="CHEBI:18420"/>
        <label>1</label>
    </ligand>
</feature>
<feature type="binding site" evidence="12">
    <location>
        <position position="243"/>
    </location>
    <ligand>
        <name>Mg(2+)</name>
        <dbReference type="ChEBI" id="CHEBI:18420"/>
        <label>1</label>
    </ligand>
</feature>
<comment type="function">
    <text evidence="12">Catalyzes the transfer of the phosphoribosyl group of 5-phosphorylribose-1-pyrophosphate (PRPP) to anthranilate to yield N-(5'-phosphoribosyl)-anthranilate (PRA).</text>
</comment>
<feature type="binding site" evidence="12">
    <location>
        <position position="128"/>
    </location>
    <ligand>
        <name>anthranilate</name>
        <dbReference type="ChEBI" id="CHEBI:16567"/>
        <label>1</label>
    </ligand>
</feature>
<dbReference type="InterPro" id="IPR035902">
    <property type="entry name" value="Nuc_phospho_transferase"/>
</dbReference>
<feature type="binding site" evidence="12">
    <location>
        <position position="183"/>
    </location>
    <ligand>
        <name>anthranilate</name>
        <dbReference type="ChEBI" id="CHEBI:16567"/>
        <label>2</label>
    </ligand>
</feature>
<evidence type="ECO:0000256" key="1">
    <source>
        <dbReference type="ARBA" id="ARBA00004907"/>
    </source>
</evidence>
<keyword evidence="8 12" id="KW-0460">Magnesium</keyword>
<comment type="cofactor">
    <cofactor evidence="12">
        <name>Mg(2+)</name>
        <dbReference type="ChEBI" id="CHEBI:18420"/>
    </cofactor>
    <text evidence="12">Binds 2 magnesium ions per monomer.</text>
</comment>
<dbReference type="SUPFAM" id="SSF47648">
    <property type="entry name" value="Nucleoside phosphorylase/phosphoribosyltransferase N-terminal domain"/>
    <property type="match status" value="1"/>
</dbReference>
<dbReference type="InterPro" id="IPR005940">
    <property type="entry name" value="Anthranilate_Pribosyl_Tfrase"/>
</dbReference>
<dbReference type="GO" id="GO:0000162">
    <property type="term" value="P:L-tryptophan biosynthetic process"/>
    <property type="evidence" value="ECO:0007669"/>
    <property type="project" value="UniProtKB-UniRule"/>
</dbReference>
<evidence type="ECO:0000256" key="11">
    <source>
        <dbReference type="ARBA" id="ARBA00061188"/>
    </source>
</evidence>
<dbReference type="Gene3D" id="1.20.970.10">
    <property type="entry name" value="Transferase, Pyrimidine Nucleoside Phosphorylase, Chain C"/>
    <property type="match status" value="1"/>
</dbReference>
<evidence type="ECO:0000256" key="7">
    <source>
        <dbReference type="ARBA" id="ARBA00022822"/>
    </source>
</evidence>
<gene>
    <name evidence="12" type="primary">trpD</name>
    <name evidence="15" type="ORF">SAMN05660964_02905</name>
</gene>
<evidence type="ECO:0000256" key="9">
    <source>
        <dbReference type="ARBA" id="ARBA00023141"/>
    </source>
</evidence>
<dbReference type="FunFam" id="3.40.1030.10:FF:000002">
    <property type="entry name" value="Anthranilate phosphoribosyltransferase"/>
    <property type="match status" value="1"/>
</dbReference>
<dbReference type="GO" id="GO:0005829">
    <property type="term" value="C:cytosol"/>
    <property type="evidence" value="ECO:0007669"/>
    <property type="project" value="TreeGrafter"/>
</dbReference>
<comment type="subunit">
    <text evidence="2 12">Homodimer.</text>
</comment>
<name>A0A1H4FAP5_9GAMM</name>
<feature type="domain" description="Glycosyl transferase family 3" evidence="13">
    <location>
        <begin position="91"/>
        <end position="340"/>
    </location>
</feature>
<protein>
    <recommendedName>
        <fullName evidence="12">Anthranilate phosphoribosyltransferase</fullName>
        <ecNumber evidence="12">2.4.2.18</ecNumber>
    </recommendedName>
</protein>
<evidence type="ECO:0000313" key="16">
    <source>
        <dbReference type="Proteomes" id="UP000199397"/>
    </source>
</evidence>
<accession>A0A1H4FAP5</accession>
<dbReference type="Pfam" id="PF02885">
    <property type="entry name" value="Glycos_trans_3N"/>
    <property type="match status" value="1"/>
</dbReference>
<dbReference type="Proteomes" id="UP000199397">
    <property type="component" value="Unassembled WGS sequence"/>
</dbReference>
<comment type="caution">
    <text evidence="12">Lacks conserved residue(s) required for the propagation of feature annotation.</text>
</comment>
<evidence type="ECO:0000259" key="13">
    <source>
        <dbReference type="Pfam" id="PF00591"/>
    </source>
</evidence>
<dbReference type="InterPro" id="IPR000312">
    <property type="entry name" value="Glycosyl_Trfase_fam3"/>
</dbReference>
<dbReference type="STRING" id="525918.SAMN05660964_02905"/>
<dbReference type="InterPro" id="IPR017459">
    <property type="entry name" value="Glycosyl_Trfase_fam3_N_dom"/>
</dbReference>
<comment type="catalytic activity">
    <reaction evidence="10 12">
        <text>N-(5-phospho-beta-D-ribosyl)anthranilate + diphosphate = 5-phospho-alpha-D-ribose 1-diphosphate + anthranilate</text>
        <dbReference type="Rhea" id="RHEA:11768"/>
        <dbReference type="ChEBI" id="CHEBI:16567"/>
        <dbReference type="ChEBI" id="CHEBI:18277"/>
        <dbReference type="ChEBI" id="CHEBI:33019"/>
        <dbReference type="ChEBI" id="CHEBI:58017"/>
        <dbReference type="EC" id="2.4.2.18"/>
    </reaction>
</comment>
<feature type="binding site" evidence="12">
    <location>
        <begin position="100"/>
        <end position="101"/>
    </location>
    <ligand>
        <name>5-phospho-alpha-D-ribose 1-diphosphate</name>
        <dbReference type="ChEBI" id="CHEBI:58017"/>
    </ligand>
</feature>
<dbReference type="PANTHER" id="PTHR43285:SF2">
    <property type="entry name" value="ANTHRANILATE PHOSPHORIBOSYLTRANSFERASE"/>
    <property type="match status" value="1"/>
</dbReference>
<feature type="binding site" evidence="12">
    <location>
        <begin position="107"/>
        <end position="110"/>
    </location>
    <ligand>
        <name>5-phospho-alpha-D-ribose 1-diphosphate</name>
        <dbReference type="ChEBI" id="CHEBI:58017"/>
    </ligand>
</feature>
<keyword evidence="9 12" id="KW-0057">Aromatic amino acid biosynthesis</keyword>
<keyword evidence="5 12" id="KW-0808">Transferase</keyword>
<feature type="binding site" evidence="12">
    <location>
        <begin position="125"/>
        <end position="133"/>
    </location>
    <ligand>
        <name>5-phospho-alpha-D-ribose 1-diphosphate</name>
        <dbReference type="ChEBI" id="CHEBI:58017"/>
    </ligand>
</feature>
<comment type="similarity">
    <text evidence="12">Belongs to the anthranilate phosphoribosyltransferase family.</text>
</comment>
<dbReference type="NCBIfam" id="TIGR01245">
    <property type="entry name" value="trpD"/>
    <property type="match status" value="1"/>
</dbReference>
<keyword evidence="3 12" id="KW-0028">Amino-acid biosynthesis</keyword>
<evidence type="ECO:0000256" key="5">
    <source>
        <dbReference type="ARBA" id="ARBA00022679"/>
    </source>
</evidence>
<dbReference type="SUPFAM" id="SSF52418">
    <property type="entry name" value="Nucleoside phosphorylase/phosphoribosyltransferase catalytic domain"/>
    <property type="match status" value="1"/>
</dbReference>
<dbReference type="EC" id="2.4.2.18" evidence="12"/>
<evidence type="ECO:0000259" key="14">
    <source>
        <dbReference type="Pfam" id="PF02885"/>
    </source>
</evidence>
<dbReference type="UniPathway" id="UPA00035">
    <property type="reaction ID" value="UER00041"/>
</dbReference>
<keyword evidence="6 12" id="KW-0479">Metal-binding</keyword>
<dbReference type="InterPro" id="IPR036320">
    <property type="entry name" value="Glycosyl_Trfase_fam3_N_dom_sf"/>
</dbReference>
<dbReference type="Pfam" id="PF00591">
    <property type="entry name" value="Glycos_transf_3"/>
    <property type="match status" value="1"/>
</dbReference>
<sequence length="356" mass="37673">MLAFIHPYLSKNQADFMELQKYIRKITENGSFSTEEMTDAMRTIMTGQATPAQIGGFLIGLRMRGETVTEISAAASVMRELATRVEVSPEHLVDTCGTGGDSSGTFNISTASAFVAAAAGARVAKHGNRSISSKSGSADVLEAAGVNLNITPEQVAHCINTLGVGFLFAQKHHGAMGHASAPRRELGVRTIFNLLGPMSNPANAPNQVLGVFDQHWVRPMAEVLKNLGSKHVMVVHAADGLDEISTAALTFVAELKDGVITEYTIQPEDMGVQQSSLDSVRVETAQESLRLIQRVFAGEQGTARDIVCLNAGAAIYVAGLADSHAAGVAKAQQVLDSGAAVVRLQQLIDLTNSFDA</sequence>
<evidence type="ECO:0000256" key="6">
    <source>
        <dbReference type="ARBA" id="ARBA00022723"/>
    </source>
</evidence>
<dbReference type="PANTHER" id="PTHR43285">
    <property type="entry name" value="ANTHRANILATE PHOSPHORIBOSYLTRANSFERASE"/>
    <property type="match status" value="1"/>
</dbReference>
<dbReference type="GO" id="GO:0004048">
    <property type="term" value="F:anthranilate phosphoribosyltransferase activity"/>
    <property type="evidence" value="ECO:0007669"/>
    <property type="project" value="UniProtKB-UniRule"/>
</dbReference>
<proteinExistence type="inferred from homology"/>
<keyword evidence="4 12" id="KW-0328">Glycosyltransferase</keyword>
<dbReference type="GO" id="GO:0000287">
    <property type="term" value="F:magnesium ion binding"/>
    <property type="evidence" value="ECO:0007669"/>
    <property type="project" value="UniProtKB-UniRule"/>
</dbReference>